<accession>A0A8J3JCF5</accession>
<organism evidence="2 3">
    <name type="scientific">Actinocatenispora rupis</name>
    <dbReference type="NCBI Taxonomy" id="519421"/>
    <lineage>
        <taxon>Bacteria</taxon>
        <taxon>Bacillati</taxon>
        <taxon>Actinomycetota</taxon>
        <taxon>Actinomycetes</taxon>
        <taxon>Micromonosporales</taxon>
        <taxon>Micromonosporaceae</taxon>
        <taxon>Actinocatenispora</taxon>
    </lineage>
</organism>
<protein>
    <submittedName>
        <fullName evidence="2">Uncharacterized protein</fullName>
    </submittedName>
</protein>
<evidence type="ECO:0000313" key="3">
    <source>
        <dbReference type="Proteomes" id="UP000612808"/>
    </source>
</evidence>
<feature type="transmembrane region" description="Helical" evidence="1">
    <location>
        <begin position="55"/>
        <end position="73"/>
    </location>
</feature>
<sequence>MTAVTTGGAYRSAMLDGMRTNDERAWYAGAWLGSGIGALFALAWCWFLGAGSLPGAPAVRMAGVAVTLGVLTGSWWLRRRYATGSRGGAPFGRWYWIAVVGMVVAIVLGNLVLRLVLHRPEAVPAYILLVVGLHFVPFGTSMFRWLAGALAAVAVVAAGLGLSGVDAGWTTVVGLGGAVVLWSFSAAGLVRAHRVLATV</sequence>
<evidence type="ECO:0000256" key="1">
    <source>
        <dbReference type="SAM" id="Phobius"/>
    </source>
</evidence>
<keyword evidence="1" id="KW-0472">Membrane</keyword>
<feature type="transmembrane region" description="Helical" evidence="1">
    <location>
        <begin position="122"/>
        <end position="138"/>
    </location>
</feature>
<keyword evidence="3" id="KW-1185">Reference proteome</keyword>
<reference evidence="2" key="1">
    <citation type="submission" date="2021-01" db="EMBL/GenBank/DDBJ databases">
        <title>Whole genome shotgun sequence of Actinocatenispora rupis NBRC 107355.</title>
        <authorList>
            <person name="Komaki H."/>
            <person name="Tamura T."/>
        </authorList>
    </citation>
    <scope>NUCLEOTIDE SEQUENCE</scope>
    <source>
        <strain evidence="2">NBRC 107355</strain>
    </source>
</reference>
<keyword evidence="1" id="KW-1133">Transmembrane helix</keyword>
<name>A0A8J3JCF5_9ACTN</name>
<dbReference type="RefSeq" id="WP_203658250.1">
    <property type="nucleotide sequence ID" value="NZ_BAAAZM010000009.1"/>
</dbReference>
<keyword evidence="1" id="KW-0812">Transmembrane</keyword>
<feature type="transmembrane region" description="Helical" evidence="1">
    <location>
        <begin position="145"/>
        <end position="163"/>
    </location>
</feature>
<feature type="transmembrane region" description="Helical" evidence="1">
    <location>
        <begin position="25"/>
        <end position="49"/>
    </location>
</feature>
<comment type="caution">
    <text evidence="2">The sequence shown here is derived from an EMBL/GenBank/DDBJ whole genome shotgun (WGS) entry which is preliminary data.</text>
</comment>
<dbReference type="Proteomes" id="UP000612808">
    <property type="component" value="Unassembled WGS sequence"/>
</dbReference>
<gene>
    <name evidence="2" type="ORF">Aru02nite_31620</name>
</gene>
<dbReference type="EMBL" id="BOMB01000017">
    <property type="protein sequence ID" value="GID12273.1"/>
    <property type="molecule type" value="Genomic_DNA"/>
</dbReference>
<dbReference type="AlphaFoldDB" id="A0A8J3JCF5"/>
<evidence type="ECO:0000313" key="2">
    <source>
        <dbReference type="EMBL" id="GID12273.1"/>
    </source>
</evidence>
<feature type="transmembrane region" description="Helical" evidence="1">
    <location>
        <begin position="94"/>
        <end position="116"/>
    </location>
</feature>
<proteinExistence type="predicted"/>
<feature type="transmembrane region" description="Helical" evidence="1">
    <location>
        <begin position="169"/>
        <end position="190"/>
    </location>
</feature>